<feature type="signal peptide" evidence="2">
    <location>
        <begin position="1"/>
        <end position="21"/>
    </location>
</feature>
<evidence type="ECO:0000313" key="4">
    <source>
        <dbReference type="EnsemblFungi" id="PTTG_26369-t43_1-p1"/>
    </source>
</evidence>
<dbReference type="EMBL" id="ADAS02000020">
    <property type="protein sequence ID" value="OAV96372.1"/>
    <property type="molecule type" value="Genomic_DNA"/>
</dbReference>
<dbReference type="EnsemblFungi" id="PTTG_26369-t43_1">
    <property type="protein sequence ID" value="PTTG_26369-t43_1-p1"/>
    <property type="gene ID" value="PTTG_26369"/>
</dbReference>
<reference evidence="3" key="2">
    <citation type="submission" date="2016-05" db="EMBL/GenBank/DDBJ databases">
        <title>Comparative analysis highlights variable genome content of wheat rusts and divergence of the mating loci.</title>
        <authorList>
            <person name="Cuomo C.A."/>
            <person name="Bakkeren G."/>
            <person name="Szabo L."/>
            <person name="Khalil H."/>
            <person name="Joly D."/>
            <person name="Goldberg J."/>
            <person name="Young S."/>
            <person name="Zeng Q."/>
            <person name="Fellers J."/>
        </authorList>
    </citation>
    <scope>NUCLEOTIDE SEQUENCE [LARGE SCALE GENOMIC DNA]</scope>
    <source>
        <strain evidence="3">1-1 BBBD Race 1</strain>
    </source>
</reference>
<proteinExistence type="predicted"/>
<dbReference type="Proteomes" id="UP000005240">
    <property type="component" value="Unassembled WGS sequence"/>
</dbReference>
<evidence type="ECO:0000313" key="3">
    <source>
        <dbReference type="EMBL" id="OAV96372.1"/>
    </source>
</evidence>
<gene>
    <name evidence="3" type="ORF">PTTG_26369</name>
</gene>
<protein>
    <recommendedName>
        <fullName evidence="6">Secreted protein</fullName>
    </recommendedName>
</protein>
<sequence>MWLEKLLWGTFLASLVISAHSKPTEPQLHTLVRRQDKPAATAAPPKNGDAATEPVQCGDTFGSNNLKEQPGWVSCRDYNAVGFYCPVNKCHLGSSRDTPLTAPLNQFTFRNCESFSTHDHVIEATAVDSYMAHNRHGVSVVKGSAGKVYVCRWQDLNDYNNVRPWCDGCIYWDWTEPDWTPLLAQGD</sequence>
<accession>A0A180GVQ7</accession>
<name>A0A180GVQ7_PUCT1</name>
<evidence type="ECO:0008006" key="6">
    <source>
        <dbReference type="Google" id="ProtNLM"/>
    </source>
</evidence>
<dbReference type="OrthoDB" id="2496178at2759"/>
<reference evidence="4 5" key="3">
    <citation type="journal article" date="2017" name="G3 (Bethesda)">
        <title>Comparative analysis highlights variable genome content of wheat rusts and divergence of the mating loci.</title>
        <authorList>
            <person name="Cuomo C.A."/>
            <person name="Bakkeren G."/>
            <person name="Khalil H.B."/>
            <person name="Panwar V."/>
            <person name="Joly D."/>
            <person name="Linning R."/>
            <person name="Sakthikumar S."/>
            <person name="Song X."/>
            <person name="Adiconis X."/>
            <person name="Fan L."/>
            <person name="Goldberg J.M."/>
            <person name="Levin J.Z."/>
            <person name="Young S."/>
            <person name="Zeng Q."/>
            <person name="Anikster Y."/>
            <person name="Bruce M."/>
            <person name="Wang M."/>
            <person name="Yin C."/>
            <person name="McCallum B."/>
            <person name="Szabo L.J."/>
            <person name="Hulbert S."/>
            <person name="Chen X."/>
            <person name="Fellers J.P."/>
        </authorList>
    </citation>
    <scope>NUCLEOTIDE SEQUENCE</scope>
    <source>
        <strain evidence="5">Isolate 1-1 / race 1 (BBBD)</strain>
        <strain evidence="4">isolate 1-1 / race 1 (BBBD)</strain>
    </source>
</reference>
<reference evidence="3" key="1">
    <citation type="submission" date="2009-11" db="EMBL/GenBank/DDBJ databases">
        <authorList>
            <consortium name="The Broad Institute Genome Sequencing Platform"/>
            <person name="Ward D."/>
            <person name="Feldgarden M."/>
            <person name="Earl A."/>
            <person name="Young S.K."/>
            <person name="Zeng Q."/>
            <person name="Koehrsen M."/>
            <person name="Alvarado L."/>
            <person name="Berlin A."/>
            <person name="Bochicchio J."/>
            <person name="Borenstein D."/>
            <person name="Chapman S.B."/>
            <person name="Chen Z."/>
            <person name="Engels R."/>
            <person name="Freedman E."/>
            <person name="Gellesch M."/>
            <person name="Goldberg J."/>
            <person name="Griggs A."/>
            <person name="Gujja S."/>
            <person name="Heilman E."/>
            <person name="Heiman D."/>
            <person name="Hepburn T."/>
            <person name="Howarth C."/>
            <person name="Jen D."/>
            <person name="Larson L."/>
            <person name="Lewis B."/>
            <person name="Mehta T."/>
            <person name="Park D."/>
            <person name="Pearson M."/>
            <person name="Roberts A."/>
            <person name="Saif S."/>
            <person name="Shea T."/>
            <person name="Shenoy N."/>
            <person name="Sisk P."/>
            <person name="Stolte C."/>
            <person name="Sykes S."/>
            <person name="Thomson T."/>
            <person name="Walk T."/>
            <person name="White J."/>
            <person name="Yandava C."/>
            <person name="Izard J."/>
            <person name="Baranova O.V."/>
            <person name="Blanton J.M."/>
            <person name="Tanner A.C."/>
            <person name="Dewhirst F.E."/>
            <person name="Haas B."/>
            <person name="Nusbaum C."/>
            <person name="Birren B."/>
        </authorList>
    </citation>
    <scope>NUCLEOTIDE SEQUENCE [LARGE SCALE GENOMIC DNA]</scope>
    <source>
        <strain evidence="3">1-1 BBBD Race 1</strain>
    </source>
</reference>
<keyword evidence="2" id="KW-0732">Signal</keyword>
<feature type="chain" id="PRO_5008110329" description="Secreted protein" evidence="2">
    <location>
        <begin position="22"/>
        <end position="187"/>
    </location>
</feature>
<dbReference type="VEuPathDB" id="FungiDB:PTTG_26369"/>
<dbReference type="AlphaFoldDB" id="A0A180GVQ7"/>
<evidence type="ECO:0000313" key="5">
    <source>
        <dbReference type="Proteomes" id="UP000005240"/>
    </source>
</evidence>
<keyword evidence="5" id="KW-1185">Reference proteome</keyword>
<evidence type="ECO:0000256" key="1">
    <source>
        <dbReference type="SAM" id="MobiDB-lite"/>
    </source>
</evidence>
<feature type="region of interest" description="Disordered" evidence="1">
    <location>
        <begin position="35"/>
        <end position="55"/>
    </location>
</feature>
<evidence type="ECO:0000256" key="2">
    <source>
        <dbReference type="SAM" id="SignalP"/>
    </source>
</evidence>
<organism evidence="3">
    <name type="scientific">Puccinia triticina (isolate 1-1 / race 1 (BBBD))</name>
    <name type="common">Brown leaf rust fungus</name>
    <dbReference type="NCBI Taxonomy" id="630390"/>
    <lineage>
        <taxon>Eukaryota</taxon>
        <taxon>Fungi</taxon>
        <taxon>Dikarya</taxon>
        <taxon>Basidiomycota</taxon>
        <taxon>Pucciniomycotina</taxon>
        <taxon>Pucciniomycetes</taxon>
        <taxon>Pucciniales</taxon>
        <taxon>Pucciniaceae</taxon>
        <taxon>Puccinia</taxon>
    </lineage>
</organism>
<reference evidence="4" key="4">
    <citation type="submission" date="2025-05" db="UniProtKB">
        <authorList>
            <consortium name="EnsemblFungi"/>
        </authorList>
    </citation>
    <scope>IDENTIFICATION</scope>
    <source>
        <strain evidence="4">isolate 1-1 / race 1 (BBBD)</strain>
    </source>
</reference>